<sequence>MLHVNGGEGEMSYANNSLLSRKVLSSTWLIAKEAISKFCHQSNFPTTTFTMAELGCSCGPNALLIASNLVERVEEIRKRLQKNALEYQILLNDLHGNDFNAIFRSLPSFLEELKTKIGAHDSDFGPCFFNGVPGSFYFRLFPTNSVHFFHSTYTLHWLSRVPEGIENKNKGKIFISSTSPKSVVEAYYKQFQMDFSMFLKCRAEELVIDGHMILTMLGRTSEEPWSKECTSFWEFLSLALNTMVAEGLVEEEKVVSFNIPNYMPSPGEVEVEVLKEGRFSIRHLQVSRIDWDFRDDVETSHDFSKCVRSVIESFLVSHFGEAIIDELFRRYKKIIVEKRSKERLQLTNLTFSLIKVK</sequence>
<proteinExistence type="predicted"/>
<keyword evidence="2" id="KW-0808">Transferase</keyword>
<dbReference type="Pfam" id="PF03492">
    <property type="entry name" value="Methyltransf_7"/>
    <property type="match status" value="1"/>
</dbReference>
<dbReference type="Proteomes" id="UP001652600">
    <property type="component" value="Chromosome 5"/>
</dbReference>
<dbReference type="InterPro" id="IPR029063">
    <property type="entry name" value="SAM-dependent_MTases_sf"/>
</dbReference>
<dbReference type="Gene3D" id="1.10.1200.270">
    <property type="entry name" value="Methyltransferase, alpha-helical capping domain"/>
    <property type="match status" value="1"/>
</dbReference>
<evidence type="ECO:0000256" key="4">
    <source>
        <dbReference type="ARBA" id="ARBA00022842"/>
    </source>
</evidence>
<reference evidence="6" key="1">
    <citation type="submission" date="2025-08" db="UniProtKB">
        <authorList>
            <consortium name="RefSeq"/>
        </authorList>
    </citation>
    <scope>IDENTIFICATION</scope>
    <source>
        <tissue evidence="6">Stem</tissue>
    </source>
</reference>
<dbReference type="RefSeq" id="XP_050941270.1">
    <property type="nucleotide sequence ID" value="XM_051085313.1"/>
</dbReference>
<gene>
    <name evidence="6" type="primary">LOC103504445</name>
</gene>
<dbReference type="InterPro" id="IPR005299">
    <property type="entry name" value="MeTrfase_7"/>
</dbReference>
<keyword evidence="3" id="KW-0479">Metal-binding</keyword>
<dbReference type="PANTHER" id="PTHR31009">
    <property type="entry name" value="S-ADENOSYL-L-METHIONINE:CARBOXYL METHYLTRANSFERASE FAMILY PROTEIN"/>
    <property type="match status" value="1"/>
</dbReference>
<keyword evidence="1" id="KW-0489">Methyltransferase</keyword>
<accession>A0ABM3KTZ7</accession>
<dbReference type="GeneID" id="103504445"/>
<keyword evidence="4" id="KW-0460">Magnesium</keyword>
<dbReference type="InterPro" id="IPR042086">
    <property type="entry name" value="MeTrfase_capping"/>
</dbReference>
<protein>
    <submittedName>
        <fullName evidence="6">Salicylate carboxymethyltransferase-like</fullName>
    </submittedName>
</protein>
<evidence type="ECO:0000256" key="3">
    <source>
        <dbReference type="ARBA" id="ARBA00022723"/>
    </source>
</evidence>
<evidence type="ECO:0000256" key="2">
    <source>
        <dbReference type="ARBA" id="ARBA00022679"/>
    </source>
</evidence>
<dbReference type="Gene3D" id="3.40.50.150">
    <property type="entry name" value="Vaccinia Virus protein VP39"/>
    <property type="match status" value="1"/>
</dbReference>
<keyword evidence="5" id="KW-1185">Reference proteome</keyword>
<evidence type="ECO:0000313" key="6">
    <source>
        <dbReference type="RefSeq" id="XP_050941270.1"/>
    </source>
</evidence>
<evidence type="ECO:0000256" key="1">
    <source>
        <dbReference type="ARBA" id="ARBA00022603"/>
    </source>
</evidence>
<dbReference type="SUPFAM" id="SSF53335">
    <property type="entry name" value="S-adenosyl-L-methionine-dependent methyltransferases"/>
    <property type="match status" value="1"/>
</dbReference>
<evidence type="ECO:0000313" key="5">
    <source>
        <dbReference type="Proteomes" id="UP001652600"/>
    </source>
</evidence>
<organism evidence="5 6">
    <name type="scientific">Cucumis melo</name>
    <name type="common">Muskmelon</name>
    <dbReference type="NCBI Taxonomy" id="3656"/>
    <lineage>
        <taxon>Eukaryota</taxon>
        <taxon>Viridiplantae</taxon>
        <taxon>Streptophyta</taxon>
        <taxon>Embryophyta</taxon>
        <taxon>Tracheophyta</taxon>
        <taxon>Spermatophyta</taxon>
        <taxon>Magnoliopsida</taxon>
        <taxon>eudicotyledons</taxon>
        <taxon>Gunneridae</taxon>
        <taxon>Pentapetalae</taxon>
        <taxon>rosids</taxon>
        <taxon>fabids</taxon>
        <taxon>Cucurbitales</taxon>
        <taxon>Cucurbitaceae</taxon>
        <taxon>Benincaseae</taxon>
        <taxon>Cucumis</taxon>
    </lineage>
</organism>
<name>A0ABM3KTZ7_CUCME</name>